<feature type="region of interest" description="Disordered" evidence="3">
    <location>
        <begin position="96"/>
        <end position="127"/>
    </location>
</feature>
<feature type="domain" description="PDZ" evidence="5">
    <location>
        <begin position="358"/>
        <end position="414"/>
    </location>
</feature>
<keyword evidence="4" id="KW-1133">Transmembrane helix</keyword>
<name>A0A516Q318_9ACTN</name>
<evidence type="ECO:0000256" key="1">
    <source>
        <dbReference type="ARBA" id="ARBA00022670"/>
    </source>
</evidence>
<evidence type="ECO:0000313" key="6">
    <source>
        <dbReference type="EMBL" id="QDP97824.1"/>
    </source>
</evidence>
<evidence type="ECO:0000259" key="5">
    <source>
        <dbReference type="PROSITE" id="PS50106"/>
    </source>
</evidence>
<proteinExistence type="predicted"/>
<accession>A0A516Q318</accession>
<dbReference type="EMBL" id="CP041692">
    <property type="protein sequence ID" value="QDP97824.1"/>
    <property type="molecule type" value="Genomic_DNA"/>
</dbReference>
<dbReference type="InterPro" id="IPR036034">
    <property type="entry name" value="PDZ_sf"/>
</dbReference>
<evidence type="ECO:0000313" key="7">
    <source>
        <dbReference type="Proteomes" id="UP000319263"/>
    </source>
</evidence>
<evidence type="ECO:0000256" key="4">
    <source>
        <dbReference type="SAM" id="Phobius"/>
    </source>
</evidence>
<dbReference type="GO" id="GO:0006508">
    <property type="term" value="P:proteolysis"/>
    <property type="evidence" value="ECO:0007669"/>
    <property type="project" value="UniProtKB-KW"/>
</dbReference>
<dbReference type="SMART" id="SM00228">
    <property type="entry name" value="PDZ"/>
    <property type="match status" value="1"/>
</dbReference>
<dbReference type="AlphaFoldDB" id="A0A516Q318"/>
<dbReference type="Gene3D" id="2.40.10.120">
    <property type="match status" value="1"/>
</dbReference>
<dbReference type="Proteomes" id="UP000319263">
    <property type="component" value="Chromosome"/>
</dbReference>
<sequence>MVRRRCGIGWWRRCRMTIRTAPVRWRASARAGLASSTALGEPMSYPPPHQPYRPPARRSSGTGRMAAVLSSVALVALLVGGGAGYLGAKLAQPDASEAESPATNGPTQAAPAATHPPSPTASVPPTRNSVDTVRVAEQLLPSTVTIRISSGSATELGSGFVLDRHGRIMTNNHVVADAGHNAIWVTDSTGRRSKAKLVGRSPAYDLAVIQLSKPGGLRPATLGDSSTVRVGEAAVAVGSPLGLGGTVTEGIISAVNRPVAVGGTSAGGQAYLNALQTDAPINHGNSGGPLADGSGSVIGVNSAILTGSGSNDRSGNIGIGFAIPINQARQIAGLLIKNGYATYPVINATVSTDSQRGGVLMASITPGGAASKAGLKPEDLVTAIDGQRVFETDDLIVAIRNHRPGDTVRLSYQRDGDEHSAQLKLASERG</sequence>
<keyword evidence="1" id="KW-0645">Protease</keyword>
<dbReference type="Pfam" id="PF13180">
    <property type="entry name" value="PDZ_2"/>
    <property type="match status" value="1"/>
</dbReference>
<dbReference type="GO" id="GO:0004252">
    <property type="term" value="F:serine-type endopeptidase activity"/>
    <property type="evidence" value="ECO:0007669"/>
    <property type="project" value="InterPro"/>
</dbReference>
<dbReference type="SUPFAM" id="SSF50494">
    <property type="entry name" value="Trypsin-like serine proteases"/>
    <property type="match status" value="1"/>
</dbReference>
<keyword evidence="4" id="KW-0812">Transmembrane</keyword>
<gene>
    <name evidence="6" type="ORF">FOE78_19635</name>
</gene>
<dbReference type="PROSITE" id="PS50106">
    <property type="entry name" value="PDZ"/>
    <property type="match status" value="1"/>
</dbReference>
<dbReference type="PANTHER" id="PTHR43343">
    <property type="entry name" value="PEPTIDASE S12"/>
    <property type="match status" value="1"/>
</dbReference>
<protein>
    <submittedName>
        <fullName evidence="6">PDZ domain-containing protein</fullName>
    </submittedName>
</protein>
<feature type="compositionally biased region" description="Pro residues" evidence="3">
    <location>
        <begin position="44"/>
        <end position="54"/>
    </location>
</feature>
<reference evidence="6 7" key="1">
    <citation type="submission" date="2019-07" db="EMBL/GenBank/DDBJ databases">
        <title>Microlunatus dokdonensis sp. nov. isolated from the rhizospheric soil of the wild plant Elymus tsukushiensis.</title>
        <authorList>
            <person name="Ghim S.-Y."/>
            <person name="Hwang Y.-J."/>
            <person name="Son J.-S."/>
            <person name="Shin J.-H."/>
        </authorList>
    </citation>
    <scope>NUCLEOTIDE SEQUENCE [LARGE SCALE GENOMIC DNA]</scope>
    <source>
        <strain evidence="6 7">KUDC0627</strain>
    </source>
</reference>
<keyword evidence="4" id="KW-0472">Membrane</keyword>
<keyword evidence="7" id="KW-1185">Reference proteome</keyword>
<dbReference type="PRINTS" id="PR00834">
    <property type="entry name" value="PROTEASES2C"/>
</dbReference>
<dbReference type="SUPFAM" id="SSF50156">
    <property type="entry name" value="PDZ domain-like"/>
    <property type="match status" value="1"/>
</dbReference>
<evidence type="ECO:0000256" key="3">
    <source>
        <dbReference type="SAM" id="MobiDB-lite"/>
    </source>
</evidence>
<feature type="transmembrane region" description="Helical" evidence="4">
    <location>
        <begin position="64"/>
        <end position="86"/>
    </location>
</feature>
<dbReference type="Pfam" id="PF13365">
    <property type="entry name" value="Trypsin_2"/>
    <property type="match status" value="1"/>
</dbReference>
<dbReference type="PANTHER" id="PTHR43343:SF3">
    <property type="entry name" value="PROTEASE DO-LIKE 8, CHLOROPLASTIC"/>
    <property type="match status" value="1"/>
</dbReference>
<dbReference type="InterPro" id="IPR051201">
    <property type="entry name" value="Chloro_Bact_Ser_Proteases"/>
</dbReference>
<dbReference type="KEGG" id="mik:FOE78_19635"/>
<organism evidence="6 7">
    <name type="scientific">Microlunatus elymi</name>
    <dbReference type="NCBI Taxonomy" id="2596828"/>
    <lineage>
        <taxon>Bacteria</taxon>
        <taxon>Bacillati</taxon>
        <taxon>Actinomycetota</taxon>
        <taxon>Actinomycetes</taxon>
        <taxon>Propionibacteriales</taxon>
        <taxon>Propionibacteriaceae</taxon>
        <taxon>Microlunatus</taxon>
    </lineage>
</organism>
<dbReference type="InterPro" id="IPR001478">
    <property type="entry name" value="PDZ"/>
</dbReference>
<feature type="region of interest" description="Disordered" evidence="3">
    <location>
        <begin position="38"/>
        <end position="61"/>
    </location>
</feature>
<dbReference type="InterPro" id="IPR009003">
    <property type="entry name" value="Peptidase_S1_PA"/>
</dbReference>
<evidence type="ECO:0000256" key="2">
    <source>
        <dbReference type="ARBA" id="ARBA00022801"/>
    </source>
</evidence>
<dbReference type="Gene3D" id="2.30.42.10">
    <property type="match status" value="1"/>
</dbReference>
<dbReference type="OrthoDB" id="9758917at2"/>
<keyword evidence="2" id="KW-0378">Hydrolase</keyword>
<dbReference type="InterPro" id="IPR001940">
    <property type="entry name" value="Peptidase_S1C"/>
</dbReference>